<gene>
    <name evidence="1" type="primary">WBGene00093278</name>
</gene>
<dbReference type="AlphaFoldDB" id="A0A2A6B2Z9"/>
<accession>A0A2A6B2Z9</accession>
<protein>
    <submittedName>
        <fullName evidence="1">Uncharacterized protein</fullName>
    </submittedName>
</protein>
<name>A0A2A6B2Z9_PRIPA</name>
<evidence type="ECO:0000313" key="1">
    <source>
        <dbReference type="EnsemblMetazoa" id="PPA03724.1"/>
    </source>
</evidence>
<evidence type="ECO:0000313" key="2">
    <source>
        <dbReference type="Proteomes" id="UP000005239"/>
    </source>
</evidence>
<reference evidence="2" key="1">
    <citation type="journal article" date="2008" name="Nat. Genet.">
        <title>The Pristionchus pacificus genome provides a unique perspective on nematode lifestyle and parasitism.</title>
        <authorList>
            <person name="Dieterich C."/>
            <person name="Clifton S.W."/>
            <person name="Schuster L.N."/>
            <person name="Chinwalla A."/>
            <person name="Delehaunty K."/>
            <person name="Dinkelacker I."/>
            <person name="Fulton L."/>
            <person name="Fulton R."/>
            <person name="Godfrey J."/>
            <person name="Minx P."/>
            <person name="Mitreva M."/>
            <person name="Roeseler W."/>
            <person name="Tian H."/>
            <person name="Witte H."/>
            <person name="Yang S.P."/>
            <person name="Wilson R.K."/>
            <person name="Sommer R.J."/>
        </authorList>
    </citation>
    <scope>NUCLEOTIDE SEQUENCE [LARGE SCALE GENOMIC DNA]</scope>
    <source>
        <strain evidence="2">PS312</strain>
    </source>
</reference>
<proteinExistence type="predicted"/>
<accession>A0A8R1Y6Z2</accession>
<reference evidence="1" key="2">
    <citation type="submission" date="2022-06" db="UniProtKB">
        <authorList>
            <consortium name="EnsemblMetazoa"/>
        </authorList>
    </citation>
    <scope>IDENTIFICATION</scope>
    <source>
        <strain evidence="1">PS312</strain>
    </source>
</reference>
<organism evidence="1 2">
    <name type="scientific">Pristionchus pacificus</name>
    <name type="common">Parasitic nematode worm</name>
    <dbReference type="NCBI Taxonomy" id="54126"/>
    <lineage>
        <taxon>Eukaryota</taxon>
        <taxon>Metazoa</taxon>
        <taxon>Ecdysozoa</taxon>
        <taxon>Nematoda</taxon>
        <taxon>Chromadorea</taxon>
        <taxon>Rhabditida</taxon>
        <taxon>Rhabditina</taxon>
        <taxon>Diplogasteromorpha</taxon>
        <taxon>Diplogasteroidea</taxon>
        <taxon>Neodiplogasteridae</taxon>
        <taxon>Pristionchus</taxon>
    </lineage>
</organism>
<dbReference type="Proteomes" id="UP000005239">
    <property type="component" value="Unassembled WGS sequence"/>
</dbReference>
<keyword evidence="2" id="KW-1185">Reference proteome</keyword>
<dbReference type="EnsemblMetazoa" id="PPA03724.1">
    <property type="protein sequence ID" value="PPA03724.1"/>
    <property type="gene ID" value="WBGene00093278"/>
</dbReference>
<sequence length="212" mass="24055">MRSLYLLLFLFGACATQEAEFVKKFKDVASNFFGNDTSTLYGSANGSTVEIATAKAYYNASQPSIQYIFDRVEEMMKKNQKSSAIKKEIFRMAKVLLTKGIVQQFINVYKALLVPSDYKCALPYLDLILNTKNYNMQQTSLHANAGFIFAEVDALKKKKSPETEIKKKIFEMAEKLLTQGEVDKGLFYNKFYSINVLGTTVGYTTKKNKQNK</sequence>